<protein>
    <submittedName>
        <fullName evidence="1">DUF4085 family protein</fullName>
    </submittedName>
</protein>
<proteinExistence type="predicted"/>
<dbReference type="InterPro" id="IPR025144">
    <property type="entry name" value="DUF4085"/>
</dbReference>
<evidence type="ECO:0000313" key="1">
    <source>
        <dbReference type="EMBL" id="RVT59873.1"/>
    </source>
</evidence>
<evidence type="ECO:0000313" key="2">
    <source>
        <dbReference type="Proteomes" id="UP000288024"/>
    </source>
</evidence>
<reference evidence="1 2" key="1">
    <citation type="submission" date="2019-01" db="EMBL/GenBank/DDBJ databases">
        <title>Bacillus sp. M5HDSG1-1, whole genome shotgun sequence.</title>
        <authorList>
            <person name="Tuo L."/>
        </authorList>
    </citation>
    <scope>NUCLEOTIDE SEQUENCE [LARGE SCALE GENOMIC DNA]</scope>
    <source>
        <strain evidence="1 2">M5HDSG1-1</strain>
    </source>
</reference>
<gene>
    <name evidence="1" type="ORF">EM808_18310</name>
</gene>
<keyword evidence="2" id="KW-1185">Reference proteome</keyword>
<dbReference type="Pfam" id="PF13315">
    <property type="entry name" value="DUF4085"/>
    <property type="match status" value="1"/>
</dbReference>
<comment type="caution">
    <text evidence="1">The sequence shown here is derived from an EMBL/GenBank/DDBJ whole genome shotgun (WGS) entry which is preliminary data.</text>
</comment>
<dbReference type="Proteomes" id="UP000288024">
    <property type="component" value="Unassembled WGS sequence"/>
</dbReference>
<dbReference type="AlphaFoldDB" id="A0A437K7Q4"/>
<organism evidence="1 2">
    <name type="scientific">Niallia taxi</name>
    <dbReference type="NCBI Taxonomy" id="2499688"/>
    <lineage>
        <taxon>Bacteria</taxon>
        <taxon>Bacillati</taxon>
        <taxon>Bacillota</taxon>
        <taxon>Bacilli</taxon>
        <taxon>Bacillales</taxon>
        <taxon>Bacillaceae</taxon>
        <taxon>Niallia</taxon>
    </lineage>
</organism>
<name>A0A437K7Q4_9BACI</name>
<dbReference type="EMBL" id="RZTZ01000008">
    <property type="protein sequence ID" value="RVT59873.1"/>
    <property type="molecule type" value="Genomic_DNA"/>
</dbReference>
<sequence>MWNISINAKKAFSKCTALPIHETDEDWEITLREANEEGEDIHTTLKAELKEAKAELMQVLPSRFIPFLENGTLNQPVLPKDVRNDYLQWVRKQEEIFEKLLEAAYDQSEKAAANLPPTA</sequence>
<accession>A0A437K7Q4</accession>